<dbReference type="PANTHER" id="PTHR21461">
    <property type="entry name" value="GLYCOSYLTRANSFERASE FAMILY 92 PROTEIN"/>
    <property type="match status" value="1"/>
</dbReference>
<evidence type="ECO:0000256" key="1">
    <source>
        <dbReference type="ARBA" id="ARBA00004167"/>
    </source>
</evidence>
<dbReference type="EMBL" id="CAXAMN010026695">
    <property type="protein sequence ID" value="CAK9105205.1"/>
    <property type="molecule type" value="Genomic_DNA"/>
</dbReference>
<evidence type="ECO:0000256" key="2">
    <source>
        <dbReference type="ARBA" id="ARBA00007647"/>
    </source>
</evidence>
<dbReference type="Pfam" id="PF01697">
    <property type="entry name" value="Glyco_transf_92"/>
    <property type="match status" value="1"/>
</dbReference>
<keyword evidence="10" id="KW-1185">Reference proteome</keyword>
<sequence>MFTLWIHSMFFVLLCLVTVDCGDAERHVGETESGAFIQVTRPVSNTSQWRSTRDLASVSLSRQMKVHMDDMDLELQFLSAVPVFGHQANYIALIHNTTGALMKYMNNHSFFCTGPNRSHRAELRLSRSWRVFTIFHCDWPKEDAMTGEYEVFLELPTGEIIGQVHANYNPSLLKQYGTMACVRNVWNDPGANVSGLASFPQWLDYHLMHGVHHFIIYTTSDMSPALQEVYQPYIEEGVVTRVHFNMPAERCWCSTCIQQMLILNDCLYRAKGHARWLLPSLDVDEYLRVRLPKEDVTSMLDGRHATEPLNSMFFWKFRFARASPGSLDISSTLYCKVTEDKAMKYAVNVSMVKAVSVHHPVQPEGGKRVFVPPRVAAVNHYRHPNVLEIQDHSFANLSDDSLLANVSALEASLEKRYGKERPHFLERARTAPELTTWSCSGWSLKANGPPIWEAGEVY</sequence>
<comment type="subcellular location">
    <subcellularLocation>
        <location evidence="1">Membrane</location>
        <topology evidence="1">Single-pass membrane protein</topology>
    </subcellularLocation>
</comment>
<comment type="caution">
    <text evidence="9">The sequence shown here is derived from an EMBL/GenBank/DDBJ whole genome shotgun (WGS) entry which is preliminary data.</text>
</comment>
<name>A0ABP0RZ25_9DINO</name>
<evidence type="ECO:0000256" key="4">
    <source>
        <dbReference type="ARBA" id="ARBA00022679"/>
    </source>
</evidence>
<dbReference type="InterPro" id="IPR008166">
    <property type="entry name" value="Glyco_transf_92"/>
</dbReference>
<accession>A0ABP0RZ25</accession>
<gene>
    <name evidence="9" type="ORF">CCMP2556_LOCUS49256</name>
</gene>
<evidence type="ECO:0000256" key="7">
    <source>
        <dbReference type="ARBA" id="ARBA00023136"/>
    </source>
</evidence>
<keyword evidence="6" id="KW-1133">Transmembrane helix</keyword>
<evidence type="ECO:0008006" key="11">
    <source>
        <dbReference type="Google" id="ProtNLM"/>
    </source>
</evidence>
<comment type="similarity">
    <text evidence="2">Belongs to the glycosyltransferase 92 family.</text>
</comment>
<keyword evidence="7" id="KW-0472">Membrane</keyword>
<proteinExistence type="inferred from homology"/>
<evidence type="ECO:0000256" key="5">
    <source>
        <dbReference type="ARBA" id="ARBA00022692"/>
    </source>
</evidence>
<keyword evidence="4" id="KW-0808">Transferase</keyword>
<dbReference type="Proteomes" id="UP001642484">
    <property type="component" value="Unassembled WGS sequence"/>
</dbReference>
<organism evidence="9 10">
    <name type="scientific">Durusdinium trenchii</name>
    <dbReference type="NCBI Taxonomy" id="1381693"/>
    <lineage>
        <taxon>Eukaryota</taxon>
        <taxon>Sar</taxon>
        <taxon>Alveolata</taxon>
        <taxon>Dinophyceae</taxon>
        <taxon>Suessiales</taxon>
        <taxon>Symbiodiniaceae</taxon>
        <taxon>Durusdinium</taxon>
    </lineage>
</organism>
<keyword evidence="8" id="KW-0732">Signal</keyword>
<evidence type="ECO:0000256" key="3">
    <source>
        <dbReference type="ARBA" id="ARBA00022676"/>
    </source>
</evidence>
<evidence type="ECO:0000313" key="9">
    <source>
        <dbReference type="EMBL" id="CAK9105205.1"/>
    </source>
</evidence>
<evidence type="ECO:0000313" key="10">
    <source>
        <dbReference type="Proteomes" id="UP001642484"/>
    </source>
</evidence>
<evidence type="ECO:0000256" key="6">
    <source>
        <dbReference type="ARBA" id="ARBA00022989"/>
    </source>
</evidence>
<reference evidence="9 10" key="1">
    <citation type="submission" date="2024-02" db="EMBL/GenBank/DDBJ databases">
        <authorList>
            <person name="Chen Y."/>
            <person name="Shah S."/>
            <person name="Dougan E. K."/>
            <person name="Thang M."/>
            <person name="Chan C."/>
        </authorList>
    </citation>
    <scope>NUCLEOTIDE SEQUENCE [LARGE SCALE GENOMIC DNA]</scope>
</reference>
<protein>
    <recommendedName>
        <fullName evidence="11">Glycosyltransferase family 92 protein</fullName>
    </recommendedName>
</protein>
<dbReference type="PANTHER" id="PTHR21461:SF69">
    <property type="entry name" value="GLYCOSYLTRANSFERASE FAMILY 92 PROTEIN"/>
    <property type="match status" value="1"/>
</dbReference>
<evidence type="ECO:0000256" key="8">
    <source>
        <dbReference type="SAM" id="SignalP"/>
    </source>
</evidence>
<feature type="chain" id="PRO_5047435438" description="Glycosyltransferase family 92 protein" evidence="8">
    <location>
        <begin position="25"/>
        <end position="458"/>
    </location>
</feature>
<feature type="signal peptide" evidence="8">
    <location>
        <begin position="1"/>
        <end position="24"/>
    </location>
</feature>
<keyword evidence="5" id="KW-0812">Transmembrane</keyword>
<keyword evidence="3" id="KW-0328">Glycosyltransferase</keyword>